<evidence type="ECO:0000256" key="1">
    <source>
        <dbReference type="SAM" id="Phobius"/>
    </source>
</evidence>
<dbReference type="InterPro" id="IPR000157">
    <property type="entry name" value="TIR_dom"/>
</dbReference>
<dbReference type="Proteomes" id="UP000663891">
    <property type="component" value="Unassembled WGS sequence"/>
</dbReference>
<evidence type="ECO:0000313" key="5">
    <source>
        <dbReference type="Proteomes" id="UP000663891"/>
    </source>
</evidence>
<proteinExistence type="predicted"/>
<keyword evidence="1" id="KW-0472">Membrane</keyword>
<evidence type="ECO:0000313" key="3">
    <source>
        <dbReference type="EMBL" id="CAF1038113.1"/>
    </source>
</evidence>
<evidence type="ECO:0000259" key="2">
    <source>
        <dbReference type="Pfam" id="PF13676"/>
    </source>
</evidence>
<organism evidence="3 5">
    <name type="scientific">Adineta steineri</name>
    <dbReference type="NCBI Taxonomy" id="433720"/>
    <lineage>
        <taxon>Eukaryota</taxon>
        <taxon>Metazoa</taxon>
        <taxon>Spiralia</taxon>
        <taxon>Gnathifera</taxon>
        <taxon>Rotifera</taxon>
        <taxon>Eurotatoria</taxon>
        <taxon>Bdelloidea</taxon>
        <taxon>Adinetida</taxon>
        <taxon>Adinetidae</taxon>
        <taxon>Adineta</taxon>
    </lineage>
</organism>
<feature type="domain" description="TIR" evidence="2">
    <location>
        <begin position="12"/>
        <end position="122"/>
    </location>
</feature>
<accession>A0A814JIX9</accession>
<name>A0A814JIX9_9BILA</name>
<gene>
    <name evidence="4" type="ORF">OKA104_LOCUS2698</name>
    <name evidence="3" type="ORF">VCS650_LOCUS16713</name>
</gene>
<evidence type="ECO:0000313" key="4">
    <source>
        <dbReference type="EMBL" id="CAF3522880.1"/>
    </source>
</evidence>
<comment type="caution">
    <text evidence="3">The sequence shown here is derived from an EMBL/GenBank/DDBJ whole genome shotgun (WGS) entry which is preliminary data.</text>
</comment>
<dbReference type="EMBL" id="CAJOAY010000074">
    <property type="protein sequence ID" value="CAF3522880.1"/>
    <property type="molecule type" value="Genomic_DNA"/>
</dbReference>
<feature type="transmembrane region" description="Helical" evidence="1">
    <location>
        <begin position="442"/>
        <end position="464"/>
    </location>
</feature>
<reference evidence="3" key="1">
    <citation type="submission" date="2021-02" db="EMBL/GenBank/DDBJ databases">
        <authorList>
            <person name="Nowell W R."/>
        </authorList>
    </citation>
    <scope>NUCLEOTIDE SEQUENCE</scope>
</reference>
<dbReference type="GO" id="GO:0007165">
    <property type="term" value="P:signal transduction"/>
    <property type="evidence" value="ECO:0007669"/>
    <property type="project" value="InterPro"/>
</dbReference>
<dbReference type="SUPFAM" id="SSF52200">
    <property type="entry name" value="Toll/Interleukin receptor TIR domain"/>
    <property type="match status" value="1"/>
</dbReference>
<dbReference type="PANTHER" id="PTHR46270">
    <property type="entry name" value="ARMADILLO-TYPE FOLD-RELATED"/>
    <property type="match status" value="1"/>
</dbReference>
<dbReference type="Pfam" id="PF13676">
    <property type="entry name" value="TIR_2"/>
    <property type="match status" value="1"/>
</dbReference>
<sequence length="466" mass="54906">MSSLTKSLSKYVLFSYHKNHQEVILKVYNYLINENLPVLIDIQDGINKNIYDNMDGMIESISGLICFLSPMYESSKRCQLEIQFAKTEGIPIIACRLLPNWKPSGWLNKIIYNLSIIDLQDLHQKNFANKIKKLEEKIIWLLDNGKNSPIMSYSSNDMLLIDRSLVLEDSYMESINENLDLNYLKKQPINYRALPPNCRLYLSNLMVCNNEYILINGNNHLHLFDKNLKLIRSNQTIKINETNLRDLIWCSNSNSFIILTRKQIYFLNPITCKLSIIENIKLTNGQEEFISCSCSDDKFFLITCQLNSNNFFFHEFNLPTFRFLRKLIIRDFMGTSLYIQNGFFNKYDIQQIVSIRYFQQRIAIIMEINSHWFIYIFNLYEKFYFLKEIPLDNKSRMIILNSINQWILFKDYLANSFIQINLNQNKEFIDYSKGFIDFGGQIFSAALLGTSNLVFIINNTLVLYKI</sequence>
<dbReference type="PANTHER" id="PTHR46270:SF2">
    <property type="entry name" value="TIR DOMAIN-CONTAINING PROTEIN"/>
    <property type="match status" value="1"/>
</dbReference>
<keyword evidence="1" id="KW-1133">Transmembrane helix</keyword>
<dbReference type="Proteomes" id="UP000663881">
    <property type="component" value="Unassembled WGS sequence"/>
</dbReference>
<keyword evidence="1" id="KW-0812">Transmembrane</keyword>
<protein>
    <recommendedName>
        <fullName evidence="2">TIR domain-containing protein</fullName>
    </recommendedName>
</protein>
<dbReference type="InterPro" id="IPR035897">
    <property type="entry name" value="Toll_tir_struct_dom_sf"/>
</dbReference>
<dbReference type="EMBL" id="CAJNON010000150">
    <property type="protein sequence ID" value="CAF1038113.1"/>
    <property type="molecule type" value="Genomic_DNA"/>
</dbReference>
<dbReference type="OrthoDB" id="9989551at2759"/>
<dbReference type="AlphaFoldDB" id="A0A814JIX9"/>
<dbReference type="Gene3D" id="3.40.50.10140">
    <property type="entry name" value="Toll/interleukin-1 receptor homology (TIR) domain"/>
    <property type="match status" value="1"/>
</dbReference>